<reference evidence="2 3" key="1">
    <citation type="submission" date="2019-07" db="EMBL/GenBank/DDBJ databases">
        <title>Full genome sequence of Luteimonas sp. Gr-4.</title>
        <authorList>
            <person name="Im W.-T."/>
        </authorList>
    </citation>
    <scope>NUCLEOTIDE SEQUENCE [LARGE SCALE GENOMIC DNA]</scope>
    <source>
        <strain evidence="2 3">Gr-4</strain>
    </source>
</reference>
<organism evidence="2 3">
    <name type="scientific">Luteimonas granuli</name>
    <dbReference type="NCBI Taxonomy" id="1176533"/>
    <lineage>
        <taxon>Bacteria</taxon>
        <taxon>Pseudomonadati</taxon>
        <taxon>Pseudomonadota</taxon>
        <taxon>Gammaproteobacteria</taxon>
        <taxon>Lysobacterales</taxon>
        <taxon>Lysobacteraceae</taxon>
        <taxon>Luteimonas</taxon>
    </lineage>
</organism>
<evidence type="ECO:0000256" key="1">
    <source>
        <dbReference type="SAM" id="SignalP"/>
    </source>
</evidence>
<gene>
    <name evidence="2" type="ORF">FPZ22_12330</name>
</gene>
<dbReference type="KEGG" id="lug:FPZ22_12330"/>
<keyword evidence="3" id="KW-1185">Reference proteome</keyword>
<protein>
    <submittedName>
        <fullName evidence="2">DUF2884 family protein</fullName>
    </submittedName>
</protein>
<dbReference type="InterPro" id="IPR021307">
    <property type="entry name" value="DUF2884"/>
</dbReference>
<feature type="signal peptide" evidence="1">
    <location>
        <begin position="1"/>
        <end position="24"/>
    </location>
</feature>
<feature type="chain" id="PRO_5022083249" evidence="1">
    <location>
        <begin position="25"/>
        <end position="274"/>
    </location>
</feature>
<dbReference type="OrthoDB" id="5949813at2"/>
<sequence length="274" mass="29657">MRRLSSFAAVCLFPLLLLAAPASAGIRMDADRIGSSCSIDSSYGLQIDARGLRLHADADADDARLRRIEVSDGALRIDGEPRAVSAADAARLRGIESGVRGLLPDIAAISREAIAIAFDALGGVNLALNGNRREARDFERMRERALLRVDGMLERGEWSSDAFGDDFEAGIEEAAEAMVASFTPVRAIWMVVSGGVGRLERRMEKMEKELERSVAAREAVLEGHAMALCGKLEAVQRLQDAMELRLDDGKPLRVFEVRRGEVVMADRGSAPPPG</sequence>
<dbReference type="RefSeq" id="WP_144893397.1">
    <property type="nucleotide sequence ID" value="NZ_CP042218.1"/>
</dbReference>
<dbReference type="EMBL" id="CP042218">
    <property type="protein sequence ID" value="QDW67568.1"/>
    <property type="molecule type" value="Genomic_DNA"/>
</dbReference>
<name>A0A518N6N8_9GAMM</name>
<dbReference type="Pfam" id="PF11101">
    <property type="entry name" value="DUF2884"/>
    <property type="match status" value="1"/>
</dbReference>
<accession>A0A518N6N8</accession>
<evidence type="ECO:0000313" key="3">
    <source>
        <dbReference type="Proteomes" id="UP000316584"/>
    </source>
</evidence>
<dbReference type="Proteomes" id="UP000316584">
    <property type="component" value="Chromosome"/>
</dbReference>
<proteinExistence type="predicted"/>
<dbReference type="AlphaFoldDB" id="A0A518N6N8"/>
<evidence type="ECO:0000313" key="2">
    <source>
        <dbReference type="EMBL" id="QDW67568.1"/>
    </source>
</evidence>
<keyword evidence="1" id="KW-0732">Signal</keyword>